<dbReference type="EMBL" id="MK494105">
    <property type="protein sequence ID" value="QBP30252.1"/>
    <property type="molecule type" value="Genomic_DNA"/>
</dbReference>
<sequence length="55" mass="5527">MKMCMGGALVGLLAALLVLAVGVPIAAFVVIGVALLAIVAGCVDYVRSHPDRPHG</sequence>
<evidence type="ECO:0000313" key="3">
    <source>
        <dbReference type="Proteomes" id="UP000294943"/>
    </source>
</evidence>
<dbReference type="GeneID" id="63926266"/>
<keyword evidence="1" id="KW-0472">Membrane</keyword>
<gene>
    <name evidence="2" type="primary">38</name>
    <name evidence="2" type="ORF">SEA_PINNIE_38</name>
</gene>
<evidence type="ECO:0000256" key="1">
    <source>
        <dbReference type="SAM" id="Phobius"/>
    </source>
</evidence>
<accession>A0A482JFH9</accession>
<name>A0A482JFH9_9CAUD</name>
<reference evidence="2 3" key="1">
    <citation type="submission" date="2019-02" db="EMBL/GenBank/DDBJ databases">
        <authorList>
            <person name="Snodgrass R."/>
            <person name="Smith E."/>
            <person name="Crawford I."/>
            <person name="Engstrom J."/>
            <person name="Gendron A."/>
            <person name="Guevara E."/>
            <person name="Kramer K."/>
            <person name="Steinberg Z."/>
            <person name="Walls L."/>
            <person name="Wright R."/>
            <person name="Smith-Flores H.F."/>
            <person name="Ettinger A.-S.H."/>
            <person name="Haydock J."/>
            <person name="Anders K.R."/>
            <person name="Garlena R.A."/>
            <person name="Russell D.A."/>
            <person name="Pope W.H."/>
            <person name="Jacobs-Sera D."/>
            <person name="Hendrix R.W."/>
            <person name="Hatfull G.F."/>
        </authorList>
    </citation>
    <scope>NUCLEOTIDE SEQUENCE [LARGE SCALE GENOMIC DNA]</scope>
</reference>
<protein>
    <submittedName>
        <fullName evidence="2">Uncharacterized protein</fullName>
    </submittedName>
</protein>
<feature type="transmembrane region" description="Helical" evidence="1">
    <location>
        <begin position="30"/>
        <end position="46"/>
    </location>
</feature>
<dbReference type="KEGG" id="vg:63926266"/>
<dbReference type="Proteomes" id="UP000294943">
    <property type="component" value="Segment"/>
</dbReference>
<keyword evidence="1" id="KW-0812">Transmembrane</keyword>
<evidence type="ECO:0000313" key="2">
    <source>
        <dbReference type="EMBL" id="QBP30252.1"/>
    </source>
</evidence>
<dbReference type="RefSeq" id="YP_010051773.1">
    <property type="nucleotide sequence ID" value="NC_054447.1"/>
</dbReference>
<keyword evidence="3" id="KW-1185">Reference proteome</keyword>
<proteinExistence type="predicted"/>
<organism evidence="2 3">
    <name type="scientific">Mycobacterium phage Pinnie</name>
    <dbReference type="NCBI Taxonomy" id="2517965"/>
    <lineage>
        <taxon>Viruses</taxon>
        <taxon>Duplodnaviria</taxon>
        <taxon>Heunggongvirae</taxon>
        <taxon>Uroviricota</taxon>
        <taxon>Caudoviricetes</taxon>
        <taxon>Gclasvirinae</taxon>
        <taxon>Pinnievirus</taxon>
        <taxon>Pinnievirus pinnie</taxon>
    </lineage>
</organism>
<keyword evidence="1" id="KW-1133">Transmembrane helix</keyword>